<feature type="signal peptide" evidence="1">
    <location>
        <begin position="1"/>
        <end position="26"/>
    </location>
</feature>
<dbReference type="RefSeq" id="WP_028382105.1">
    <property type="nucleotide sequence ID" value="NZ_CAAAIT010000002.1"/>
</dbReference>
<name>A0A0W0S727_9GAMM</name>
<dbReference type="AlphaFoldDB" id="A0A0W0S727"/>
<dbReference type="PATRIC" id="fig|28084.5.peg.1203"/>
<dbReference type="Proteomes" id="UP000277577">
    <property type="component" value="Chromosome"/>
</dbReference>
<evidence type="ECO:0000313" key="2">
    <source>
        <dbReference type="EMBL" id="KTC79088.1"/>
    </source>
</evidence>
<keyword evidence="5" id="KW-1185">Reference proteome</keyword>
<proteinExistence type="predicted"/>
<dbReference type="OrthoDB" id="9910728at2"/>
<dbReference type="EMBL" id="LR134173">
    <property type="protein sequence ID" value="VEB36523.1"/>
    <property type="molecule type" value="Genomic_DNA"/>
</dbReference>
<keyword evidence="1" id="KW-0732">Signal</keyword>
<sequence length="81" mass="8816">MNNLIKSLLLFSSICFTIFTPAILFADDCNVDNCKGAKSSDEIDCPGKGCGCYCDEHGNARCKCTQPLDENKTNSNTKTNN</sequence>
<dbReference type="EMBL" id="LNXW01000013">
    <property type="protein sequence ID" value="KTC79088.1"/>
    <property type="molecule type" value="Genomic_DNA"/>
</dbReference>
<evidence type="ECO:0000313" key="4">
    <source>
        <dbReference type="Proteomes" id="UP000054921"/>
    </source>
</evidence>
<protein>
    <recommendedName>
        <fullName evidence="6">Secreted protein</fullName>
    </recommendedName>
</protein>
<evidence type="ECO:0000313" key="3">
    <source>
        <dbReference type="EMBL" id="VEB36523.1"/>
    </source>
</evidence>
<evidence type="ECO:0000256" key="1">
    <source>
        <dbReference type="SAM" id="SignalP"/>
    </source>
</evidence>
<evidence type="ECO:0000313" key="5">
    <source>
        <dbReference type="Proteomes" id="UP000277577"/>
    </source>
</evidence>
<reference evidence="2 4" key="1">
    <citation type="submission" date="2015-11" db="EMBL/GenBank/DDBJ databases">
        <title>Genomic analysis of 38 Legionella species identifies large and diverse effector repertoires.</title>
        <authorList>
            <person name="Burstein D."/>
            <person name="Amaro F."/>
            <person name="Zusman T."/>
            <person name="Lifshitz Z."/>
            <person name="Cohen O."/>
            <person name="Gilbert J.A."/>
            <person name="Pupko T."/>
            <person name="Shuman H.A."/>
            <person name="Segal G."/>
        </authorList>
    </citation>
    <scope>NUCLEOTIDE SEQUENCE [LARGE SCALE GENOMIC DNA]</scope>
    <source>
        <strain evidence="2 4">ORW</strain>
    </source>
</reference>
<feature type="chain" id="PRO_5030019456" description="Secreted protein" evidence="1">
    <location>
        <begin position="27"/>
        <end position="81"/>
    </location>
</feature>
<evidence type="ECO:0008006" key="6">
    <source>
        <dbReference type="Google" id="ProtNLM"/>
    </source>
</evidence>
<accession>A0A0W0S727</accession>
<organism evidence="2 4">
    <name type="scientific">Legionella cherrii</name>
    <dbReference type="NCBI Taxonomy" id="28084"/>
    <lineage>
        <taxon>Bacteria</taxon>
        <taxon>Pseudomonadati</taxon>
        <taxon>Pseudomonadota</taxon>
        <taxon>Gammaproteobacteria</taxon>
        <taxon>Legionellales</taxon>
        <taxon>Legionellaceae</taxon>
        <taxon>Legionella</taxon>
    </lineage>
</organism>
<reference evidence="3 5" key="2">
    <citation type="submission" date="2018-12" db="EMBL/GenBank/DDBJ databases">
        <authorList>
            <consortium name="Pathogen Informatics"/>
        </authorList>
    </citation>
    <scope>NUCLEOTIDE SEQUENCE [LARGE SCALE GENOMIC DNA]</scope>
    <source>
        <strain evidence="3 5">NCTC11976</strain>
    </source>
</reference>
<gene>
    <name evidence="2" type="ORF">Lche_1108</name>
    <name evidence="3" type="ORF">NCTC11976_01753</name>
</gene>
<dbReference type="Proteomes" id="UP000054921">
    <property type="component" value="Unassembled WGS sequence"/>
</dbReference>